<keyword evidence="5 7" id="KW-1133">Transmembrane helix</keyword>
<evidence type="ECO:0000313" key="9">
    <source>
        <dbReference type="EMBL" id="MFC5406092.1"/>
    </source>
</evidence>
<evidence type="ECO:0000256" key="6">
    <source>
        <dbReference type="ARBA" id="ARBA00023136"/>
    </source>
</evidence>
<comment type="caution">
    <text evidence="9">The sequence shown here is derived from an EMBL/GenBank/DDBJ whole genome shotgun (WGS) entry which is preliminary data.</text>
</comment>
<keyword evidence="6 7" id="KW-0472">Membrane</keyword>
<evidence type="ECO:0000256" key="5">
    <source>
        <dbReference type="ARBA" id="ARBA00022989"/>
    </source>
</evidence>
<evidence type="ECO:0000259" key="8">
    <source>
        <dbReference type="PROSITE" id="PS50928"/>
    </source>
</evidence>
<comment type="subcellular location">
    <subcellularLocation>
        <location evidence="1">Cell membrane</location>
        <topology evidence="1">Multi-pass membrane protein</topology>
    </subcellularLocation>
</comment>
<feature type="domain" description="ABC transmembrane type-1" evidence="8">
    <location>
        <begin position="72"/>
        <end position="278"/>
    </location>
</feature>
<name>A0ABW0I1Z3_9BACL</name>
<feature type="transmembrane region" description="Helical" evidence="7">
    <location>
        <begin position="180"/>
        <end position="202"/>
    </location>
</feature>
<keyword evidence="10" id="KW-1185">Reference proteome</keyword>
<keyword evidence="2" id="KW-0813">Transport</keyword>
<dbReference type="PANTHER" id="PTHR43744">
    <property type="entry name" value="ABC TRANSPORTER PERMEASE PROTEIN MG189-RELATED-RELATED"/>
    <property type="match status" value="1"/>
</dbReference>
<evidence type="ECO:0000256" key="1">
    <source>
        <dbReference type="ARBA" id="ARBA00004651"/>
    </source>
</evidence>
<dbReference type="EMBL" id="JBHSMI010000052">
    <property type="protein sequence ID" value="MFC5406092.1"/>
    <property type="molecule type" value="Genomic_DNA"/>
</dbReference>
<reference evidence="10" key="1">
    <citation type="journal article" date="2019" name="Int. J. Syst. Evol. Microbiol.">
        <title>The Global Catalogue of Microorganisms (GCM) 10K type strain sequencing project: providing services to taxonomists for standard genome sequencing and annotation.</title>
        <authorList>
            <consortium name="The Broad Institute Genomics Platform"/>
            <consortium name="The Broad Institute Genome Sequencing Center for Infectious Disease"/>
            <person name="Wu L."/>
            <person name="Ma J."/>
        </authorList>
    </citation>
    <scope>NUCLEOTIDE SEQUENCE [LARGE SCALE GENOMIC DNA]</scope>
    <source>
        <strain evidence="10">CGMCC 1.18575</strain>
    </source>
</reference>
<accession>A0ABW0I1Z3</accession>
<dbReference type="PANTHER" id="PTHR43744:SF9">
    <property type="entry name" value="POLYGALACTURONAN_RHAMNOGALACTURONAN TRANSPORT SYSTEM PERMEASE PROTEIN YTCP"/>
    <property type="match status" value="1"/>
</dbReference>
<evidence type="ECO:0000313" key="10">
    <source>
        <dbReference type="Proteomes" id="UP001596113"/>
    </source>
</evidence>
<dbReference type="Gene3D" id="1.10.3720.10">
    <property type="entry name" value="MetI-like"/>
    <property type="match status" value="1"/>
</dbReference>
<feature type="transmembrane region" description="Helical" evidence="7">
    <location>
        <begin position="108"/>
        <end position="126"/>
    </location>
</feature>
<evidence type="ECO:0000256" key="2">
    <source>
        <dbReference type="ARBA" id="ARBA00022448"/>
    </source>
</evidence>
<protein>
    <submittedName>
        <fullName evidence="9">Carbohydrate ABC transporter permease</fullName>
    </submittedName>
</protein>
<dbReference type="SUPFAM" id="SSF161098">
    <property type="entry name" value="MetI-like"/>
    <property type="match status" value="1"/>
</dbReference>
<dbReference type="CDD" id="cd06261">
    <property type="entry name" value="TM_PBP2"/>
    <property type="match status" value="1"/>
</dbReference>
<dbReference type="RefSeq" id="WP_378137968.1">
    <property type="nucleotide sequence ID" value="NZ_JBHSMI010000052.1"/>
</dbReference>
<gene>
    <name evidence="9" type="ORF">ACFPOF_25405</name>
</gene>
<keyword evidence="3" id="KW-1003">Cell membrane</keyword>
<keyword evidence="4 7" id="KW-0812">Transmembrane</keyword>
<proteinExistence type="predicted"/>
<feature type="transmembrane region" description="Helical" evidence="7">
    <location>
        <begin position="71"/>
        <end position="96"/>
    </location>
</feature>
<dbReference type="InterPro" id="IPR000515">
    <property type="entry name" value="MetI-like"/>
</dbReference>
<organism evidence="9 10">
    <name type="scientific">Cohnella soli</name>
    <dbReference type="NCBI Taxonomy" id="425005"/>
    <lineage>
        <taxon>Bacteria</taxon>
        <taxon>Bacillati</taxon>
        <taxon>Bacillota</taxon>
        <taxon>Bacilli</taxon>
        <taxon>Bacillales</taxon>
        <taxon>Paenibacillaceae</taxon>
        <taxon>Cohnella</taxon>
    </lineage>
</organism>
<sequence>MRKHKGDWLFHGTLNLLMGVISLLCLYPFYYMLIYSFSDPQEVTKGIFFWPVSFSVQNYVNIFRTSEILSAFYVSGLRTVVGTALTVMCSTIFAYVVTKQDLPFRKTIYRLAIISMYINAGIIPWYMTMMNYGLKNSFLLYILPTAIAVFSVVLIKTFIESIHPAYEESAMIDGAGILVVLFRIVFPLSLPIIAAVAVFSAVGQWNSWYDNMMLVSKPSLKTLQLTLYEILQGLNPALMNMRDVGISMESKVKPTLNSIRITISIITIFPIFLVYPLLQRFFIKGIMVGGIKG</sequence>
<evidence type="ECO:0000256" key="4">
    <source>
        <dbReference type="ARBA" id="ARBA00022692"/>
    </source>
</evidence>
<dbReference type="InterPro" id="IPR035906">
    <property type="entry name" value="MetI-like_sf"/>
</dbReference>
<feature type="transmembrane region" description="Helical" evidence="7">
    <location>
        <begin position="138"/>
        <end position="159"/>
    </location>
</feature>
<evidence type="ECO:0000256" key="7">
    <source>
        <dbReference type="SAM" id="Phobius"/>
    </source>
</evidence>
<feature type="transmembrane region" description="Helical" evidence="7">
    <location>
        <begin position="258"/>
        <end position="278"/>
    </location>
</feature>
<dbReference type="PROSITE" id="PS50928">
    <property type="entry name" value="ABC_TM1"/>
    <property type="match status" value="1"/>
</dbReference>
<feature type="transmembrane region" description="Helical" evidence="7">
    <location>
        <begin position="12"/>
        <end position="33"/>
    </location>
</feature>
<dbReference type="Proteomes" id="UP001596113">
    <property type="component" value="Unassembled WGS sequence"/>
</dbReference>
<evidence type="ECO:0000256" key="3">
    <source>
        <dbReference type="ARBA" id="ARBA00022475"/>
    </source>
</evidence>